<sequence length="528" mass="59803">MSKNSGFTLAEKRTQGALIGELKRHTPSVFLPYQQKWVADQSEVKIFVKSRRIGGSWAEAGESALEASRTHGQDTWYIGYTKDMAIEFIRDVADWAKFYNFAVDEIQEYEEIFENGDEKKAILAFTIKFASGHRVTALSSAPRNLRGKQGRVIIDEAAFHDNLSELLKAAFALLIWGGCVRIISTHNGVDNPFNVLVEDVKAGRLPYSLHYCTFDEALEQGLYQRICLKRGIEWTQQGEQEWADNIRKIYADNVDEELNCIPKNSGGRWLSRPLIEQAMSADTPIFVYKRDNDFNLQDDFYRENDCVDWCDEYLSDFLAEIPKGKVFIGGDYGRNGDLTDYAIAVQTVDLNLQCVGVVELENIPFSQQEQVLNYICDRVEKQLAGMALDARGIGASNAEKAQHRYGVDTVECIKFSQKWYSLNMPPFKAGLEDKVLFNLPKHENTLSDLLAFEIIDGIPKLPNRKNKGTNEQARHGDMGIALVLAYYAFKNIDNGGVDIRIHTAKPRESAKLLRGFHGFGSMLRGFRR</sequence>
<reference evidence="1 2" key="1">
    <citation type="submission" date="2018-06" db="EMBL/GenBank/DDBJ databases">
        <authorList>
            <consortium name="Pathogen Informatics"/>
            <person name="Doyle S."/>
        </authorList>
    </citation>
    <scope>NUCLEOTIDE SEQUENCE [LARGE SCALE GENOMIC DNA]</scope>
    <source>
        <strain evidence="1 2">NCTC12877</strain>
    </source>
</reference>
<organism evidence="1 2">
    <name type="scientific">Moraxella caprae</name>
    <dbReference type="NCBI Taxonomy" id="90240"/>
    <lineage>
        <taxon>Bacteria</taxon>
        <taxon>Pseudomonadati</taxon>
        <taxon>Pseudomonadota</taxon>
        <taxon>Gammaproteobacteria</taxon>
        <taxon>Moraxellales</taxon>
        <taxon>Moraxellaceae</taxon>
        <taxon>Moraxella</taxon>
    </lineage>
</organism>
<accession>A0A378R0N5</accession>
<evidence type="ECO:0000313" key="2">
    <source>
        <dbReference type="Proteomes" id="UP000254065"/>
    </source>
</evidence>
<gene>
    <name evidence="1" type="ORF">NCTC12877_01592</name>
</gene>
<name>A0A378R0N5_9GAMM</name>
<dbReference type="InterPro" id="IPR027417">
    <property type="entry name" value="P-loop_NTPase"/>
</dbReference>
<dbReference type="InterPro" id="IPR012036">
    <property type="entry name" value="Phage_Mu_Gp28"/>
</dbReference>
<dbReference type="Gene3D" id="3.40.50.300">
    <property type="entry name" value="P-loop containing nucleotide triphosphate hydrolases"/>
    <property type="match status" value="1"/>
</dbReference>
<proteinExistence type="predicted"/>
<dbReference type="EMBL" id="UGQB01000004">
    <property type="protein sequence ID" value="STZ08588.1"/>
    <property type="molecule type" value="Genomic_DNA"/>
</dbReference>
<dbReference type="OrthoDB" id="5827905at2"/>
<dbReference type="Gene3D" id="3.30.420.240">
    <property type="match status" value="1"/>
</dbReference>
<keyword evidence="2" id="KW-1185">Reference proteome</keyword>
<dbReference type="STRING" id="1122244.GCA_000426885_00022"/>
<dbReference type="Proteomes" id="UP000254065">
    <property type="component" value="Unassembled WGS sequence"/>
</dbReference>
<dbReference type="PIRSF" id="PIRSF007056">
    <property type="entry name" value="UCP007056"/>
    <property type="match status" value="1"/>
</dbReference>
<evidence type="ECO:0000313" key="1">
    <source>
        <dbReference type="EMBL" id="STZ08588.1"/>
    </source>
</evidence>
<dbReference type="AlphaFoldDB" id="A0A378R0N5"/>
<dbReference type="RefSeq" id="WP_051225747.1">
    <property type="nucleotide sequence ID" value="NZ_UGQB01000004.1"/>
</dbReference>
<protein>
    <submittedName>
        <fullName evidence="1">Mu-like prophage FluMu protein gp28</fullName>
    </submittedName>
</protein>
<dbReference type="Pfam" id="PF03237">
    <property type="entry name" value="Terminase_6N"/>
    <property type="match status" value="1"/>
</dbReference>